<dbReference type="EMBL" id="JAACJJ010000058">
    <property type="protein sequence ID" value="KAF5309919.1"/>
    <property type="molecule type" value="Genomic_DNA"/>
</dbReference>
<proteinExistence type="predicted"/>
<reference evidence="1 2" key="1">
    <citation type="journal article" date="2020" name="ISME J.">
        <title>Uncovering the hidden diversity of litter-decomposition mechanisms in mushroom-forming fungi.</title>
        <authorList>
            <person name="Floudas D."/>
            <person name="Bentzer J."/>
            <person name="Ahren D."/>
            <person name="Johansson T."/>
            <person name="Persson P."/>
            <person name="Tunlid A."/>
        </authorList>
    </citation>
    <scope>NUCLEOTIDE SEQUENCE [LARGE SCALE GENOMIC DNA]</scope>
    <source>
        <strain evidence="1 2">CBS 101986</strain>
    </source>
</reference>
<dbReference type="Proteomes" id="UP000567179">
    <property type="component" value="Unassembled WGS sequence"/>
</dbReference>
<dbReference type="AlphaFoldDB" id="A0A8H5AS60"/>
<dbReference type="OrthoDB" id="2997904at2759"/>
<name>A0A8H5AS60_9AGAR</name>
<comment type="caution">
    <text evidence="1">The sequence shown here is derived from an EMBL/GenBank/DDBJ whole genome shotgun (WGS) entry which is preliminary data.</text>
</comment>
<organism evidence="1 2">
    <name type="scientific">Psilocybe cf. subviscida</name>
    <dbReference type="NCBI Taxonomy" id="2480587"/>
    <lineage>
        <taxon>Eukaryota</taxon>
        <taxon>Fungi</taxon>
        <taxon>Dikarya</taxon>
        <taxon>Basidiomycota</taxon>
        <taxon>Agaricomycotina</taxon>
        <taxon>Agaricomycetes</taxon>
        <taxon>Agaricomycetidae</taxon>
        <taxon>Agaricales</taxon>
        <taxon>Agaricineae</taxon>
        <taxon>Strophariaceae</taxon>
        <taxon>Psilocybe</taxon>
    </lineage>
</organism>
<accession>A0A8H5AS60</accession>
<gene>
    <name evidence="1" type="ORF">D9619_010602</name>
</gene>
<evidence type="ECO:0000313" key="2">
    <source>
        <dbReference type="Proteomes" id="UP000567179"/>
    </source>
</evidence>
<protein>
    <submittedName>
        <fullName evidence="1">Uncharacterized protein</fullName>
    </submittedName>
</protein>
<keyword evidence="2" id="KW-1185">Reference proteome</keyword>
<evidence type="ECO:0000313" key="1">
    <source>
        <dbReference type="EMBL" id="KAF5309919.1"/>
    </source>
</evidence>
<sequence>MAKINDDVLRLFLDFIEVDALDSIASAHPVFHEARMASRYATVRLNKRDRDSKRFIAHLSQEWVGRHVKSVAIQPWLVDPRTKSPRSKTENAITRCMEILDPHYTKKKAEQRLQKRLTKDTVRVQNALEVMKNVQEYIIEWDGDPNYHPEFYHAFVLPPLEAWSSHLISLSICLPPSTFNSLARVRLPHLETLSVQFDTGNLSESDTMHLYDGFIVFINNLKDSLTSLKVSSTCSSLNLNLSRIFRRMGTFPRLRKISLSIPFDGGHLPDPLAFADFVAKHHSSLKDLSIVTSRCTAHSKTGGDPEHVNWIQHILTSFHIPFPRLTAFEVALRPLRGPLDTLGHFIDMHSTTLQSLSLADRGLDVMDLQRLFLSPHMAWDGLHELRFKAQTVTAPLLTCIAHLLPDLKACSLESADVDFEHPSFVPLNLVSSKGGVPVMAECSTPRSIERDRHALIHWGLQRLVINTPQNLHSSDKAQHQMCLLKDKLGAYLPGLNASLFCKL</sequence>